<evidence type="ECO:0000256" key="5">
    <source>
        <dbReference type="ARBA" id="ARBA00022448"/>
    </source>
</evidence>
<dbReference type="RefSeq" id="WP_199484059.1">
    <property type="nucleotide sequence ID" value="NZ_BALE01000015.1"/>
</dbReference>
<comment type="subcellular location">
    <subcellularLocation>
        <location evidence="2">Cell membrane</location>
        <topology evidence="2">Multi-pass membrane protein</topology>
    </subcellularLocation>
</comment>
<feature type="transmembrane region" description="Helical" evidence="10">
    <location>
        <begin position="74"/>
        <end position="92"/>
    </location>
</feature>
<sequence length="242" mass="26659">MTMADYFSVHTTLVHIPLGRGGYDLSWIEAVGTAFCLPCIWLASRERIENFPFGVVNASCFAVIFFQIQLYASLLLQIYFVAANIYGWCCWGPGASQASDSLHVRWMLARPRAIAGMTCAAAIAIMTWRIDALFREISAMMVHLGAPSPGAIPSDPYPFWDSAILVLQVAAMILMARKFVESWILWTFTYALGAIIYFEQGVLVMALENIVLTMISLGGLMNWMAAAKSSAMPAEALPKVVI</sequence>
<evidence type="ECO:0000256" key="2">
    <source>
        <dbReference type="ARBA" id="ARBA00004651"/>
    </source>
</evidence>
<organism evidence="11 12">
    <name type="scientific">Tanticharoenia sakaeratensis NBRC 103193</name>
    <dbReference type="NCBI Taxonomy" id="1231623"/>
    <lineage>
        <taxon>Bacteria</taxon>
        <taxon>Pseudomonadati</taxon>
        <taxon>Pseudomonadota</taxon>
        <taxon>Alphaproteobacteria</taxon>
        <taxon>Acetobacterales</taxon>
        <taxon>Acetobacteraceae</taxon>
        <taxon>Tanticharoenia</taxon>
    </lineage>
</organism>
<evidence type="ECO:0000256" key="1">
    <source>
        <dbReference type="ARBA" id="ARBA00002672"/>
    </source>
</evidence>
<dbReference type="PANTHER" id="PTHR36122:SF2">
    <property type="entry name" value="NICOTINAMIDE RIBOSIDE TRANSPORTER PNUC"/>
    <property type="match status" value="1"/>
</dbReference>
<dbReference type="GO" id="GO:0005886">
    <property type="term" value="C:plasma membrane"/>
    <property type="evidence" value="ECO:0007669"/>
    <property type="project" value="UniProtKB-SubCell"/>
</dbReference>
<accession>A0A0D6ML68</accession>
<feature type="transmembrane region" description="Helical" evidence="10">
    <location>
        <begin position="183"/>
        <end position="198"/>
    </location>
</feature>
<feature type="transmembrane region" description="Helical" evidence="10">
    <location>
        <begin position="25"/>
        <end position="43"/>
    </location>
</feature>
<evidence type="ECO:0000256" key="3">
    <source>
        <dbReference type="ARBA" id="ARBA00006669"/>
    </source>
</evidence>
<proteinExistence type="inferred from homology"/>
<evidence type="ECO:0000313" key="12">
    <source>
        <dbReference type="Proteomes" id="UP000032679"/>
    </source>
</evidence>
<evidence type="ECO:0000256" key="4">
    <source>
        <dbReference type="ARBA" id="ARBA00017522"/>
    </source>
</evidence>
<dbReference type="GO" id="GO:0034257">
    <property type="term" value="F:nicotinamide riboside transmembrane transporter activity"/>
    <property type="evidence" value="ECO:0007669"/>
    <property type="project" value="InterPro"/>
</dbReference>
<keyword evidence="12" id="KW-1185">Reference proteome</keyword>
<dbReference type="Pfam" id="PF04973">
    <property type="entry name" value="NMN_transporter"/>
    <property type="match status" value="1"/>
</dbReference>
<feature type="transmembrane region" description="Helical" evidence="10">
    <location>
        <begin position="113"/>
        <end position="130"/>
    </location>
</feature>
<dbReference type="AlphaFoldDB" id="A0A0D6ML68"/>
<dbReference type="PANTHER" id="PTHR36122">
    <property type="entry name" value="NICOTINAMIDE RIBOSIDE TRANSPORTER PNUC"/>
    <property type="match status" value="1"/>
</dbReference>
<reference evidence="11 12" key="1">
    <citation type="submission" date="2012-10" db="EMBL/GenBank/DDBJ databases">
        <title>Genome sequencing of Tanticharoenia sakaeratensis NBRC 103193.</title>
        <authorList>
            <person name="Azuma Y."/>
            <person name="Hadano H."/>
            <person name="Hirakawa H."/>
            <person name="Matsushita K."/>
        </authorList>
    </citation>
    <scope>NUCLEOTIDE SEQUENCE [LARGE SCALE GENOMIC DNA]</scope>
    <source>
        <strain evidence="11 12">NBRC 103193</strain>
    </source>
</reference>
<comment type="caution">
    <text evidence="11">The sequence shown here is derived from an EMBL/GenBank/DDBJ whole genome shotgun (WGS) entry which is preliminary data.</text>
</comment>
<dbReference type="EMBL" id="BALE01000015">
    <property type="protein sequence ID" value="GAN54018.1"/>
    <property type="molecule type" value="Genomic_DNA"/>
</dbReference>
<dbReference type="NCBIfam" id="TIGR01528">
    <property type="entry name" value="NMN_trans_PnuC"/>
    <property type="match status" value="1"/>
</dbReference>
<keyword evidence="9 10" id="KW-0472">Membrane</keyword>
<dbReference type="STRING" id="1231623.Tasa_015_007"/>
<dbReference type="InterPro" id="IPR006419">
    <property type="entry name" value="NMN_transpt_PnuC"/>
</dbReference>
<keyword evidence="7 10" id="KW-0812">Transmembrane</keyword>
<keyword evidence="5" id="KW-0813">Transport</keyword>
<evidence type="ECO:0000256" key="7">
    <source>
        <dbReference type="ARBA" id="ARBA00022692"/>
    </source>
</evidence>
<keyword evidence="8 10" id="KW-1133">Transmembrane helix</keyword>
<comment type="function">
    <text evidence="1">Required for nicotinamide riboside transport across the inner membrane.</text>
</comment>
<keyword evidence="6" id="KW-1003">Cell membrane</keyword>
<feature type="transmembrane region" description="Helical" evidence="10">
    <location>
        <begin position="50"/>
        <end position="68"/>
    </location>
</feature>
<name>A0A0D6ML68_9PROT</name>
<evidence type="ECO:0000313" key="11">
    <source>
        <dbReference type="EMBL" id="GAN54018.1"/>
    </source>
</evidence>
<gene>
    <name evidence="11" type="ORF">Tasa_015_007</name>
</gene>
<feature type="transmembrane region" description="Helical" evidence="10">
    <location>
        <begin position="157"/>
        <end position="176"/>
    </location>
</feature>
<evidence type="ECO:0000256" key="10">
    <source>
        <dbReference type="SAM" id="Phobius"/>
    </source>
</evidence>
<feature type="transmembrane region" description="Helical" evidence="10">
    <location>
        <begin position="204"/>
        <end position="223"/>
    </location>
</feature>
<evidence type="ECO:0000256" key="9">
    <source>
        <dbReference type="ARBA" id="ARBA00023136"/>
    </source>
</evidence>
<evidence type="ECO:0000256" key="8">
    <source>
        <dbReference type="ARBA" id="ARBA00022989"/>
    </source>
</evidence>
<evidence type="ECO:0000256" key="6">
    <source>
        <dbReference type="ARBA" id="ARBA00022475"/>
    </source>
</evidence>
<comment type="similarity">
    <text evidence="3">Belongs to the nicotinamide ribonucleoside (NR) uptake permease (TC 4.B.1) family.</text>
</comment>
<dbReference type="Proteomes" id="UP000032679">
    <property type="component" value="Unassembled WGS sequence"/>
</dbReference>
<protein>
    <recommendedName>
        <fullName evidence="4">Nicotinamide riboside transporter PnuC</fullName>
    </recommendedName>
</protein>